<evidence type="ECO:0000256" key="5">
    <source>
        <dbReference type="ARBA" id="ARBA00022475"/>
    </source>
</evidence>
<dbReference type="KEGG" id="maq:Maqu_4207"/>
<dbReference type="GO" id="GO:0009306">
    <property type="term" value="P:protein secretion"/>
    <property type="evidence" value="ECO:0007669"/>
    <property type="project" value="InterPro"/>
</dbReference>
<evidence type="ECO:0000256" key="6">
    <source>
        <dbReference type="ARBA" id="ARBA00022692"/>
    </source>
</evidence>
<evidence type="ECO:0000259" key="12">
    <source>
        <dbReference type="Pfam" id="PF00482"/>
    </source>
</evidence>
<evidence type="ECO:0000313" key="13">
    <source>
        <dbReference type="EMBL" id="ABM21058.1"/>
    </source>
</evidence>
<evidence type="ECO:0000256" key="7">
    <source>
        <dbReference type="ARBA" id="ARBA00022989"/>
    </source>
</evidence>
<feature type="transmembrane region" description="Helical" evidence="11">
    <location>
        <begin position="178"/>
        <end position="201"/>
    </location>
</feature>
<sequence length="360" mass="39096">MSFMEGFSKKIPASRRVDLYGFLITLIKSGFDIQGATGEVAKTLEKQADQVILGKGELLSAAKIYRYIEQEQRQGRALHLSLAGRAPDAEVMMLMAGAEGDIINGLKAAQASAVSGVEMRKKIRKSLTYPFGILMVVVFAMNWLGNNLLPVMAKLKPVSQWAPAEQTLYWATTNVGTWFPGLIFAMITIALATHTINRLVVGSMRESIHGLPPLNVIRKITAATMLSTLSSLVRAGLPVLGALLAMRDATNSTYMRYYLDYAVNNMRSGVARQGPGKAIGSKLFSPWVMVKLDIYSRASGDSFAQTMSEIAGDATTEAMSSIESLSRWINIFLMIGAAVVIGFTIITMYGITSDMQSGLT</sequence>
<dbReference type="PROSITE" id="PS00874">
    <property type="entry name" value="T2SP_F"/>
    <property type="match status" value="1"/>
</dbReference>
<dbReference type="HOGENOM" id="CLU_769028_0_0_6"/>
<keyword evidence="6 10" id="KW-0812">Transmembrane</keyword>
<feature type="transmembrane region" description="Helical" evidence="11">
    <location>
        <begin position="127"/>
        <end position="145"/>
    </location>
</feature>
<gene>
    <name evidence="13" type="ordered locus">Maqu_4207</name>
</gene>
<dbReference type="PANTHER" id="PTHR30012">
    <property type="entry name" value="GENERAL SECRETION PATHWAY PROTEIN"/>
    <property type="match status" value="1"/>
</dbReference>
<evidence type="ECO:0000256" key="10">
    <source>
        <dbReference type="RuleBase" id="RU003923"/>
    </source>
</evidence>
<evidence type="ECO:0000256" key="3">
    <source>
        <dbReference type="ARBA" id="ARBA00005745"/>
    </source>
</evidence>
<dbReference type="Proteomes" id="UP000000998">
    <property type="component" value="Plasmid pMAQU01"/>
</dbReference>
<keyword evidence="8 11" id="KW-0472">Membrane</keyword>
<dbReference type="GO" id="GO:0005886">
    <property type="term" value="C:plasma membrane"/>
    <property type="evidence" value="ECO:0007669"/>
    <property type="project" value="UniProtKB-SubCell"/>
</dbReference>
<dbReference type="InterPro" id="IPR001992">
    <property type="entry name" value="T2SS_GspF/T4SS_PilC_CS"/>
</dbReference>
<feature type="domain" description="Type II secretion system protein GspF" evidence="12">
    <location>
        <begin position="226"/>
        <end position="349"/>
    </location>
</feature>
<evidence type="ECO:0000256" key="11">
    <source>
        <dbReference type="SAM" id="Phobius"/>
    </source>
</evidence>
<dbReference type="InterPro" id="IPR042094">
    <property type="entry name" value="T2SS_GspF_sf"/>
</dbReference>
<evidence type="ECO:0000313" key="14">
    <source>
        <dbReference type="Proteomes" id="UP000000998"/>
    </source>
</evidence>
<dbReference type="Gene3D" id="1.20.81.30">
    <property type="entry name" value="Type II secretion system (T2SS), domain F"/>
    <property type="match status" value="1"/>
</dbReference>
<geneLocation type="plasmid" evidence="13 14">
    <name>pMAQU01</name>
</geneLocation>
<reference evidence="14" key="1">
    <citation type="journal article" date="2011" name="Appl. Environ. Microbiol.">
        <title>Genomic potential of Marinobacter aquaeolei, a biogeochemical 'opportunitroph'.</title>
        <authorList>
            <person name="Singer E."/>
            <person name="Webb E.A."/>
            <person name="Nelson W.C."/>
            <person name="Heidelberg J.F."/>
            <person name="Ivanova N."/>
            <person name="Pati A."/>
            <person name="Edwards K.J."/>
        </authorList>
    </citation>
    <scope>NUCLEOTIDE SEQUENCE [LARGE SCALE GENOMIC DNA]</scope>
    <source>
        <strain evidence="14">ATCC 700491 / DSM 11845 / VT8</strain>
    </source>
</reference>
<evidence type="ECO:0000256" key="4">
    <source>
        <dbReference type="ARBA" id="ARBA00022448"/>
    </source>
</evidence>
<dbReference type="InterPro" id="IPR003004">
    <property type="entry name" value="GspF/PilC"/>
</dbReference>
<dbReference type="eggNOG" id="COG1459">
    <property type="taxonomic scope" value="Bacteria"/>
</dbReference>
<dbReference type="PANTHER" id="PTHR30012:SF0">
    <property type="entry name" value="TYPE II SECRETION SYSTEM PROTEIN F-RELATED"/>
    <property type="match status" value="1"/>
</dbReference>
<proteinExistence type="inferred from homology"/>
<dbReference type="OrthoDB" id="6366189at2"/>
<keyword evidence="13" id="KW-0614">Plasmid</keyword>
<protein>
    <recommendedName>
        <fullName evidence="9">General secretion pathway protein F</fullName>
    </recommendedName>
</protein>
<evidence type="ECO:0000256" key="9">
    <source>
        <dbReference type="ARBA" id="ARBA00030750"/>
    </source>
</evidence>
<name>A1U7T9_MARN8</name>
<feature type="transmembrane region" description="Helical" evidence="11">
    <location>
        <begin position="328"/>
        <end position="351"/>
    </location>
</feature>
<keyword evidence="5" id="KW-1003">Cell membrane</keyword>
<evidence type="ECO:0000256" key="2">
    <source>
        <dbReference type="ARBA" id="ARBA00004651"/>
    </source>
</evidence>
<dbReference type="InterPro" id="IPR018076">
    <property type="entry name" value="T2SS_GspF_dom"/>
</dbReference>
<keyword evidence="7 11" id="KW-1133">Transmembrane helix</keyword>
<evidence type="ECO:0000256" key="8">
    <source>
        <dbReference type="ARBA" id="ARBA00023136"/>
    </source>
</evidence>
<dbReference type="AlphaFoldDB" id="A1U7T9"/>
<comment type="similarity">
    <text evidence="3 10">Belongs to the GSP F family.</text>
</comment>
<dbReference type="EMBL" id="CP000515">
    <property type="protein sequence ID" value="ABM21058.1"/>
    <property type="molecule type" value="Genomic_DNA"/>
</dbReference>
<comment type="subcellular location">
    <subcellularLocation>
        <location evidence="10">Cell inner membrane</location>
        <topology evidence="10">Multi-pass membrane protein</topology>
    </subcellularLocation>
    <subcellularLocation>
        <location evidence="2">Cell membrane</location>
        <topology evidence="2">Multi-pass membrane protein</topology>
    </subcellularLocation>
</comment>
<dbReference type="Pfam" id="PF00482">
    <property type="entry name" value="T2SSF"/>
    <property type="match status" value="1"/>
</dbReference>
<accession>A1U7T9</accession>
<organism evidence="13 14">
    <name type="scientific">Marinobacter nauticus (strain ATCC 700491 / DSM 11845 / VT8)</name>
    <name type="common">Marinobacter aquaeolei</name>
    <dbReference type="NCBI Taxonomy" id="351348"/>
    <lineage>
        <taxon>Bacteria</taxon>
        <taxon>Pseudomonadati</taxon>
        <taxon>Pseudomonadota</taxon>
        <taxon>Gammaproteobacteria</taxon>
        <taxon>Pseudomonadales</taxon>
        <taxon>Marinobacteraceae</taxon>
        <taxon>Marinobacter</taxon>
    </lineage>
</organism>
<dbReference type="RefSeq" id="WP_011783295.1">
    <property type="nucleotide sequence ID" value="NC_008738.1"/>
</dbReference>
<keyword evidence="4 10" id="KW-0813">Transport</keyword>
<comment type="function">
    <text evidence="1">Component of the type II secretion system inner membrane complex required for the energy-dependent secretion of extracellular factors such as proteases and toxins from the periplasm.</text>
</comment>
<evidence type="ECO:0000256" key="1">
    <source>
        <dbReference type="ARBA" id="ARBA00002684"/>
    </source>
</evidence>